<dbReference type="Proteomes" id="UP000010798">
    <property type="component" value="Chromosome"/>
</dbReference>
<gene>
    <name evidence="1" type="ordered locus">Sinac_3807</name>
</gene>
<organism evidence="1 2">
    <name type="scientific">Singulisphaera acidiphila (strain ATCC BAA-1392 / DSM 18658 / VKM B-2454 / MOB10)</name>
    <dbReference type="NCBI Taxonomy" id="886293"/>
    <lineage>
        <taxon>Bacteria</taxon>
        <taxon>Pseudomonadati</taxon>
        <taxon>Planctomycetota</taxon>
        <taxon>Planctomycetia</taxon>
        <taxon>Isosphaerales</taxon>
        <taxon>Isosphaeraceae</taxon>
        <taxon>Singulisphaera</taxon>
    </lineage>
</organism>
<name>L0DGR5_SINAD</name>
<protein>
    <submittedName>
        <fullName evidence="1">Uncharacterized protein</fullName>
    </submittedName>
</protein>
<proteinExistence type="predicted"/>
<dbReference type="AlphaFoldDB" id="L0DGR5"/>
<dbReference type="HOGENOM" id="CLU_3276699_0_0_0"/>
<evidence type="ECO:0000313" key="1">
    <source>
        <dbReference type="EMBL" id="AGA28040.1"/>
    </source>
</evidence>
<dbReference type="EMBL" id="CP003364">
    <property type="protein sequence ID" value="AGA28040.1"/>
    <property type="molecule type" value="Genomic_DNA"/>
</dbReference>
<accession>L0DGR5</accession>
<sequence length="41" mass="4812">MAIGKTIFRLDKIVKVTLHGLFRGVKKNFKTLSKFSKFRQE</sequence>
<reference evidence="1 2" key="1">
    <citation type="submission" date="2012-02" db="EMBL/GenBank/DDBJ databases">
        <title>Complete sequence of chromosome of Singulisphaera acidiphila DSM 18658.</title>
        <authorList>
            <consortium name="US DOE Joint Genome Institute (JGI-PGF)"/>
            <person name="Lucas S."/>
            <person name="Copeland A."/>
            <person name="Lapidus A."/>
            <person name="Glavina del Rio T."/>
            <person name="Dalin E."/>
            <person name="Tice H."/>
            <person name="Bruce D."/>
            <person name="Goodwin L."/>
            <person name="Pitluck S."/>
            <person name="Peters L."/>
            <person name="Ovchinnikova G."/>
            <person name="Chertkov O."/>
            <person name="Kyrpides N."/>
            <person name="Mavromatis K."/>
            <person name="Ivanova N."/>
            <person name="Brettin T."/>
            <person name="Detter J.C."/>
            <person name="Han C."/>
            <person name="Larimer F."/>
            <person name="Land M."/>
            <person name="Hauser L."/>
            <person name="Markowitz V."/>
            <person name="Cheng J.-F."/>
            <person name="Hugenholtz P."/>
            <person name="Woyke T."/>
            <person name="Wu D."/>
            <person name="Tindall B."/>
            <person name="Pomrenke H."/>
            <person name="Brambilla E."/>
            <person name="Klenk H.-P."/>
            <person name="Eisen J.A."/>
        </authorList>
    </citation>
    <scope>NUCLEOTIDE SEQUENCE [LARGE SCALE GENOMIC DNA]</scope>
    <source>
        <strain evidence="2">ATCC BAA-1392 / DSM 18658 / VKM B-2454 / MOB10</strain>
    </source>
</reference>
<dbReference type="KEGG" id="saci:Sinac_3807"/>
<evidence type="ECO:0000313" key="2">
    <source>
        <dbReference type="Proteomes" id="UP000010798"/>
    </source>
</evidence>
<keyword evidence="2" id="KW-1185">Reference proteome</keyword>